<comment type="PTM">
    <text evidence="4">Methylated by PrmC. Methylation increases the termination efficiency of RF2.</text>
</comment>
<dbReference type="AlphaFoldDB" id="A0A968KV20"/>
<dbReference type="GO" id="GO:0016149">
    <property type="term" value="F:translation release factor activity, codon specific"/>
    <property type="evidence" value="ECO:0007669"/>
    <property type="project" value="UniProtKB-UniRule"/>
</dbReference>
<dbReference type="PANTHER" id="PTHR43116:SF3">
    <property type="entry name" value="CLASS I PEPTIDE CHAIN RELEASE FACTOR"/>
    <property type="match status" value="1"/>
</dbReference>
<dbReference type="InterPro" id="IPR004374">
    <property type="entry name" value="PrfB"/>
</dbReference>
<dbReference type="Proteomes" id="UP000752013">
    <property type="component" value="Unassembled WGS sequence"/>
</dbReference>
<evidence type="ECO:0000259" key="6">
    <source>
        <dbReference type="SMART" id="SM00937"/>
    </source>
</evidence>
<feature type="domain" description="Peptide chain release factor" evidence="6">
    <location>
        <begin position="58"/>
        <end position="167"/>
    </location>
</feature>
<accession>A0A968KV20</accession>
<dbReference type="Pfam" id="PF00472">
    <property type="entry name" value="RF-1"/>
    <property type="match status" value="1"/>
</dbReference>
<keyword evidence="3 4" id="KW-0648">Protein biosynthesis</keyword>
<dbReference type="InterPro" id="IPR045853">
    <property type="entry name" value="Pep_chain_release_fac_I_sf"/>
</dbReference>
<keyword evidence="4" id="KW-0963">Cytoplasm</keyword>
<feature type="modified residue" description="N5-methylglutamine" evidence="4">
    <location>
        <position position="224"/>
    </location>
</feature>
<evidence type="ECO:0000256" key="1">
    <source>
        <dbReference type="ARBA" id="ARBA00010835"/>
    </source>
</evidence>
<dbReference type="InterPro" id="IPR005139">
    <property type="entry name" value="PCRF"/>
</dbReference>
<proteinExistence type="inferred from homology"/>
<keyword evidence="2 4" id="KW-0488">Methylation</keyword>
<dbReference type="Gene3D" id="1.20.58.410">
    <property type="entry name" value="Release factor"/>
    <property type="match status" value="1"/>
</dbReference>
<sequence>MPLKNEVKELEISTGHPDFWKDKVSAERILARIKTLRERYEPWEQLFATVETLQEDLEVLKELNDEELLVDTSSIFRATEERYKKLLIQERLTEETDPMDAIITIHAGAGGTEACDWVRMLYRMYSRYVEAQGFKQELLDMQEDEGGYRDVSFQVSGAYVYGLLKAETGIHRMVRISPFDAAARRHTSFASVYVTPVLDDTITVDIKPDDIRIDTYRASGAGGQKVNKTSSAVRITHFDSGIVVACQNERSQFRNKDIAFSILKGRLYQYYKEKRDKEREATAEEKRDIGFGSQTRNYVFQPYTMVKDIRTKAETSQIYAVMDGKLDIFIEAALEAHWIKS</sequence>
<evidence type="ECO:0000256" key="3">
    <source>
        <dbReference type="ARBA" id="ARBA00022917"/>
    </source>
</evidence>
<keyword evidence="8" id="KW-1185">Reference proteome</keyword>
<protein>
    <recommendedName>
        <fullName evidence="4 5">Peptide chain release factor 2</fullName>
        <shortName evidence="4">RF-2</shortName>
    </recommendedName>
</protein>
<dbReference type="Gene3D" id="3.30.160.20">
    <property type="match status" value="1"/>
</dbReference>
<dbReference type="EMBL" id="JAATLK010000001">
    <property type="protein sequence ID" value="NIZ46773.1"/>
    <property type="molecule type" value="Genomic_DNA"/>
</dbReference>
<dbReference type="InterPro" id="IPR000352">
    <property type="entry name" value="Pep_chain_release_fac_I"/>
</dbReference>
<comment type="caution">
    <text evidence="7">The sequence shown here is derived from an EMBL/GenBank/DDBJ whole genome shotgun (WGS) entry which is preliminary data.</text>
</comment>
<evidence type="ECO:0000256" key="5">
    <source>
        <dbReference type="NCBIfam" id="TIGR00020"/>
    </source>
</evidence>
<evidence type="ECO:0000256" key="2">
    <source>
        <dbReference type="ARBA" id="ARBA00022481"/>
    </source>
</evidence>
<comment type="subcellular location">
    <subcellularLocation>
        <location evidence="4">Cytoplasm</location>
    </subcellularLocation>
</comment>
<gene>
    <name evidence="4" type="primary">prfB</name>
    <name evidence="7" type="ORF">HCT46_02400</name>
</gene>
<dbReference type="PANTHER" id="PTHR43116">
    <property type="entry name" value="PEPTIDE CHAIN RELEASE FACTOR 2"/>
    <property type="match status" value="1"/>
</dbReference>
<comment type="function">
    <text evidence="4">Peptide chain release factor 2 directs the termination of translation in response to the peptide chain termination codons UGA and UAA.</text>
</comment>
<dbReference type="SUPFAM" id="SSF75620">
    <property type="entry name" value="Release factor"/>
    <property type="match status" value="1"/>
</dbReference>
<name>A0A968KV20_9SPIO</name>
<evidence type="ECO:0000313" key="8">
    <source>
        <dbReference type="Proteomes" id="UP000752013"/>
    </source>
</evidence>
<dbReference type="NCBIfam" id="TIGR00020">
    <property type="entry name" value="prfB"/>
    <property type="match status" value="1"/>
</dbReference>
<dbReference type="Gene3D" id="3.30.70.1660">
    <property type="match status" value="1"/>
</dbReference>
<dbReference type="GO" id="GO:0005737">
    <property type="term" value="C:cytoplasm"/>
    <property type="evidence" value="ECO:0007669"/>
    <property type="project" value="UniProtKB-SubCell"/>
</dbReference>
<dbReference type="SMART" id="SM00937">
    <property type="entry name" value="PCRF"/>
    <property type="match status" value="1"/>
</dbReference>
<organism evidence="7 8">
    <name type="scientific">Entomospira nematocerorum</name>
    <dbReference type="NCBI Taxonomy" id="2719987"/>
    <lineage>
        <taxon>Bacteria</taxon>
        <taxon>Pseudomonadati</taxon>
        <taxon>Spirochaetota</taxon>
        <taxon>Spirochaetia</taxon>
        <taxon>Spirochaetales</taxon>
        <taxon>Spirochaetaceae</taxon>
        <taxon>Entomospira</taxon>
    </lineage>
</organism>
<dbReference type="Pfam" id="PF03462">
    <property type="entry name" value="PCRF"/>
    <property type="match status" value="1"/>
</dbReference>
<dbReference type="FunFam" id="3.30.160.20:FF:000004">
    <property type="entry name" value="Peptide chain release factor 1"/>
    <property type="match status" value="1"/>
</dbReference>
<evidence type="ECO:0000256" key="4">
    <source>
        <dbReference type="HAMAP-Rule" id="MF_00094"/>
    </source>
</evidence>
<reference evidence="7" key="1">
    <citation type="submission" date="2020-03" db="EMBL/GenBank/DDBJ databases">
        <title>Spirochaetal bacteria isolated from arthropods constitute a novel genus Entomospira genus novum within the order Spirochaetales.</title>
        <authorList>
            <person name="Grana-Miraglia L."/>
            <person name="Sikutova S."/>
            <person name="Fingerle V."/>
            <person name="Sing A."/>
            <person name="Castillo-Ramirez S."/>
            <person name="Margos G."/>
            <person name="Rudolf I."/>
        </authorList>
    </citation>
    <scope>NUCLEOTIDE SEQUENCE</scope>
    <source>
        <strain evidence="7">BR208</strain>
    </source>
</reference>
<evidence type="ECO:0000313" key="7">
    <source>
        <dbReference type="EMBL" id="NIZ46773.1"/>
    </source>
</evidence>
<comment type="similarity">
    <text evidence="1 4">Belongs to the prokaryotic/mitochondrial release factor family.</text>
</comment>
<dbReference type="HAMAP" id="MF_00094">
    <property type="entry name" value="Rel_fac_2"/>
    <property type="match status" value="1"/>
</dbReference>